<keyword evidence="2" id="KW-0808">Transferase</keyword>
<dbReference type="RefSeq" id="WP_243479890.1">
    <property type="nucleotide sequence ID" value="NZ_CP063982.1"/>
</dbReference>
<dbReference type="GO" id="GO:0008168">
    <property type="term" value="F:methyltransferase activity"/>
    <property type="evidence" value="ECO:0007669"/>
    <property type="project" value="UniProtKB-KW"/>
</dbReference>
<reference evidence="2 3" key="1">
    <citation type="submission" date="2020-11" db="EMBL/GenBank/DDBJ databases">
        <title>Algicoccus daihaiensis sp.nov., isolated from Daihai Lake in Inner Mongolia.</title>
        <authorList>
            <person name="Kai J."/>
        </authorList>
    </citation>
    <scope>NUCLEOTIDE SEQUENCE [LARGE SCALE GENOMIC DNA]</scope>
    <source>
        <strain evidence="3">f23</strain>
    </source>
</reference>
<dbReference type="Proteomes" id="UP000831607">
    <property type="component" value="Chromosome"/>
</dbReference>
<dbReference type="EMBL" id="CP063982">
    <property type="protein sequence ID" value="UOD51424.1"/>
    <property type="molecule type" value="Genomic_DNA"/>
</dbReference>
<feature type="domain" description="Methyltransferase" evidence="1">
    <location>
        <begin position="92"/>
        <end position="183"/>
    </location>
</feature>
<keyword evidence="3" id="KW-1185">Reference proteome</keyword>
<proteinExistence type="predicted"/>
<sequence length="277" mass="31723">MKFNTPVTDKLLSQLKILDFRNRPSGQLVKEWASANPIEFERRTKITTKVPPDNIHRMQRADPLWVGDFYSANLVIDCLTVSKIDLQSETLLDIGCSSGSLLRVLRTYDDSHLFGCDVIKSAIDWAEANIPNVTFNLSSTSPPLPYPDHFFSGVTAISIWSHHSPSVATDWFIEVNRILRPKGWFLFTFCGNSHCDWLEKNKRRKLEVINRIRTTLCKEGWWFLPINYAAEDSNTTDNWGHTVYADGAIEVMLEKANFKILKLFRARNQGNQDVVVC</sequence>
<dbReference type="InterPro" id="IPR029063">
    <property type="entry name" value="SAM-dependent_MTases_sf"/>
</dbReference>
<dbReference type="InterPro" id="IPR041698">
    <property type="entry name" value="Methyltransf_25"/>
</dbReference>
<gene>
    <name evidence="2" type="ORF">DHf2319_06255</name>
</gene>
<organism evidence="2 3">
    <name type="scientific">Orrella daihaiensis</name>
    <dbReference type="NCBI Taxonomy" id="2782176"/>
    <lineage>
        <taxon>Bacteria</taxon>
        <taxon>Pseudomonadati</taxon>
        <taxon>Pseudomonadota</taxon>
        <taxon>Betaproteobacteria</taxon>
        <taxon>Burkholderiales</taxon>
        <taxon>Alcaligenaceae</taxon>
        <taxon>Orrella</taxon>
    </lineage>
</organism>
<accession>A0ABY4ATP2</accession>
<evidence type="ECO:0000259" key="1">
    <source>
        <dbReference type="Pfam" id="PF13649"/>
    </source>
</evidence>
<dbReference type="Pfam" id="PF13649">
    <property type="entry name" value="Methyltransf_25"/>
    <property type="match status" value="1"/>
</dbReference>
<dbReference type="CDD" id="cd02440">
    <property type="entry name" value="AdoMet_MTases"/>
    <property type="match status" value="1"/>
</dbReference>
<dbReference type="Gene3D" id="3.40.50.150">
    <property type="entry name" value="Vaccinia Virus protein VP39"/>
    <property type="match status" value="1"/>
</dbReference>
<keyword evidence="2" id="KW-0489">Methyltransferase</keyword>
<evidence type="ECO:0000313" key="3">
    <source>
        <dbReference type="Proteomes" id="UP000831607"/>
    </source>
</evidence>
<evidence type="ECO:0000313" key="2">
    <source>
        <dbReference type="EMBL" id="UOD51424.1"/>
    </source>
</evidence>
<name>A0ABY4ATP2_9BURK</name>
<protein>
    <submittedName>
        <fullName evidence="2">Class I SAM-dependent methyltransferase</fullName>
    </submittedName>
</protein>
<dbReference type="GO" id="GO:0032259">
    <property type="term" value="P:methylation"/>
    <property type="evidence" value="ECO:0007669"/>
    <property type="project" value="UniProtKB-KW"/>
</dbReference>
<dbReference type="SUPFAM" id="SSF53335">
    <property type="entry name" value="S-adenosyl-L-methionine-dependent methyltransferases"/>
    <property type="match status" value="1"/>
</dbReference>